<dbReference type="InterPro" id="IPR032675">
    <property type="entry name" value="LRR_dom_sf"/>
</dbReference>
<dbReference type="PROSITE" id="PS50207">
    <property type="entry name" value="CASPASE_P10"/>
    <property type="match status" value="1"/>
</dbReference>
<evidence type="ECO:0000256" key="2">
    <source>
        <dbReference type="ARBA" id="ARBA00022614"/>
    </source>
</evidence>
<dbReference type="PRINTS" id="PR00376">
    <property type="entry name" value="IL1BCENZYME"/>
</dbReference>
<dbReference type="InterPro" id="IPR003591">
    <property type="entry name" value="Leu-rich_rpt_typical-subtyp"/>
</dbReference>
<accession>A0A7J7KIS0</accession>
<dbReference type="Gene3D" id="3.80.10.10">
    <property type="entry name" value="Ribonuclease Inhibitor"/>
    <property type="match status" value="2"/>
</dbReference>
<dbReference type="GO" id="GO:0006508">
    <property type="term" value="P:proteolysis"/>
    <property type="evidence" value="ECO:0007669"/>
    <property type="project" value="InterPro"/>
</dbReference>
<gene>
    <name evidence="8" type="ORF">EB796_003546</name>
</gene>
<dbReference type="InterPro" id="IPR002138">
    <property type="entry name" value="Pept_C14_p10"/>
</dbReference>
<dbReference type="SUPFAM" id="SSF52058">
    <property type="entry name" value="L domain-like"/>
    <property type="match status" value="1"/>
</dbReference>
<evidence type="ECO:0000256" key="1">
    <source>
        <dbReference type="ARBA" id="ARBA00010134"/>
    </source>
</evidence>
<dbReference type="InterPro" id="IPR011600">
    <property type="entry name" value="Pept_C14_caspase"/>
</dbReference>
<comment type="similarity">
    <text evidence="1 4">Belongs to the peptidase C14A family.</text>
</comment>
<dbReference type="GO" id="GO:0004197">
    <property type="term" value="F:cysteine-type endopeptidase activity"/>
    <property type="evidence" value="ECO:0007669"/>
    <property type="project" value="InterPro"/>
</dbReference>
<dbReference type="Pfam" id="PF13855">
    <property type="entry name" value="LRR_8"/>
    <property type="match status" value="1"/>
</dbReference>
<protein>
    <recommendedName>
        <fullName evidence="10">CASP8</fullName>
    </recommendedName>
</protein>
<proteinExistence type="inferred from homology"/>
<evidence type="ECO:0000256" key="3">
    <source>
        <dbReference type="ARBA" id="ARBA00022737"/>
    </source>
</evidence>
<dbReference type="OrthoDB" id="6137799at2759"/>
<dbReference type="SMART" id="SM00369">
    <property type="entry name" value="LRR_TYP"/>
    <property type="match status" value="10"/>
</dbReference>
<dbReference type="Gene3D" id="3.40.50.1460">
    <property type="match status" value="1"/>
</dbReference>
<dbReference type="InterPro" id="IPR001309">
    <property type="entry name" value="Pept_C14_p20"/>
</dbReference>
<dbReference type="InterPro" id="IPR029030">
    <property type="entry name" value="Caspase-like_dom_sf"/>
</dbReference>
<evidence type="ECO:0000313" key="8">
    <source>
        <dbReference type="EMBL" id="KAF6038145.1"/>
    </source>
</evidence>
<dbReference type="SMART" id="SM00115">
    <property type="entry name" value="CASc"/>
    <property type="match status" value="1"/>
</dbReference>
<dbReference type="SUPFAM" id="SSF52129">
    <property type="entry name" value="Caspase-like"/>
    <property type="match status" value="1"/>
</dbReference>
<dbReference type="PANTHER" id="PTHR24366">
    <property type="entry name" value="IG(IMMUNOGLOBULIN) AND LRR(LEUCINE RICH REPEAT) DOMAINS"/>
    <property type="match status" value="1"/>
</dbReference>
<dbReference type="Pfam" id="PF00656">
    <property type="entry name" value="Peptidase_C14"/>
    <property type="match status" value="1"/>
</dbReference>
<dbReference type="InterPro" id="IPR026906">
    <property type="entry name" value="LRR_5"/>
</dbReference>
<feature type="domain" description="Caspase family p20" evidence="7">
    <location>
        <begin position="1052"/>
        <end position="1175"/>
    </location>
</feature>
<dbReference type="InterPro" id="IPR015917">
    <property type="entry name" value="Pept_C14A"/>
</dbReference>
<organism evidence="8 9">
    <name type="scientific">Bugula neritina</name>
    <name type="common">Brown bryozoan</name>
    <name type="synonym">Sertularia neritina</name>
    <dbReference type="NCBI Taxonomy" id="10212"/>
    <lineage>
        <taxon>Eukaryota</taxon>
        <taxon>Metazoa</taxon>
        <taxon>Spiralia</taxon>
        <taxon>Lophotrochozoa</taxon>
        <taxon>Bryozoa</taxon>
        <taxon>Gymnolaemata</taxon>
        <taxon>Cheilostomatida</taxon>
        <taxon>Flustrina</taxon>
        <taxon>Buguloidea</taxon>
        <taxon>Bugulidae</taxon>
        <taxon>Bugula</taxon>
    </lineage>
</organism>
<dbReference type="EMBL" id="VXIV02000463">
    <property type="protein sequence ID" value="KAF6038145.1"/>
    <property type="molecule type" value="Genomic_DNA"/>
</dbReference>
<evidence type="ECO:0008006" key="10">
    <source>
        <dbReference type="Google" id="ProtNLM"/>
    </source>
</evidence>
<feature type="compositionally biased region" description="Acidic residues" evidence="5">
    <location>
        <begin position="1182"/>
        <end position="1203"/>
    </location>
</feature>
<dbReference type="SMART" id="SM00364">
    <property type="entry name" value="LRR_BAC"/>
    <property type="match status" value="5"/>
</dbReference>
<keyword evidence="9" id="KW-1185">Reference proteome</keyword>
<reference evidence="8" key="1">
    <citation type="submission" date="2020-06" db="EMBL/GenBank/DDBJ databases">
        <title>Draft genome of Bugula neritina, a colonial animal packing powerful symbionts and potential medicines.</title>
        <authorList>
            <person name="Rayko M."/>
        </authorList>
    </citation>
    <scope>NUCLEOTIDE SEQUENCE [LARGE SCALE GENOMIC DNA]</scope>
    <source>
        <strain evidence="8">Kwan_BN1</strain>
    </source>
</reference>
<evidence type="ECO:0000259" key="6">
    <source>
        <dbReference type="PROSITE" id="PS50207"/>
    </source>
</evidence>
<dbReference type="Pfam" id="PF13306">
    <property type="entry name" value="LRR_5"/>
    <property type="match status" value="1"/>
</dbReference>
<dbReference type="PANTHER" id="PTHR24366:SF96">
    <property type="entry name" value="LEUCINE RICH REPEAT CONTAINING 53"/>
    <property type="match status" value="1"/>
</dbReference>
<sequence>MEEDFYKIWFRHTGDPEPVLHISNYLAKCSNLTRSEVKESLKGDGQNYEITHILVMGDIPLFPAITRTVREICVRGISSIDILKRFQKFKSLENIDLESNNLSAGLPPNTFKSCLKSLTTLNLNDCGLKELPASLLELSFLERLTLEKNVLSVNSVERIFQCLKGLKELNMQGCSLTQLPHSCSPLGQLEVLDVKHNSFSSGLPDDIFISMKSLKKLYLDSCQLRVLPSSLSSLRLLEVCSLSNNNFSAGLPHQVFSSLNSLKSLQLTSNGMTTLPESLLNLTSLEILHLGSNPLKELPEHTFKKLSQVSELYLENCELETLPSSLQASAGTLKVLQLQNNLFSQVLPPVVYQLTRLQRLVLTSNSQLEYLGSDILQLTCLTELDCRECLQLKEPPYQSASGGWERIRQHFEKLVISQRPVTASIFVLGFENLERMEVINLLKQSFACENRLLFDGIEECFQEQRWEVDGCPIRAFNISDDMYVAYKKLWHHDSCVTLLVVDMGQYHEQSRRVGYEEAAKHVLLKYWFFLRHSSKLTIAPILVMTNKGGFCHNEFAMYANKLLECCNNLEQNVIGASTWQHLFTDDSVFLLNKQMNPPLELTCAIKQRVNQAASSQLPLLAQDIVSFVTDEGFSHATSIELIVLLKRFSEFSLSEVEEALKVAQRAGFLVWFSNRSKLSTHIFHRLQVVNKLIQLFFSPNSEQMLEAIYYDSDNEGATLDRKKRKSIEMFRKTAVMPVQLLEHIIKSESDLPTEISIELLKEFEIVLELIIKKDSRAGKYENLVQYMIPSLLPSKTSKDWVTKKPSLRIDVYFDNIPLLKHMYYLLGQSIIQALQNANDSLNIFHNGLKIRRGHWWELQVVYDWNHNCITFLSSIHVESMHNMWKRLLRSVKVVIQTLQKLCPSVASQCRFSCSHCLLVQPHKLEEVSNACFLNSLMENISLSESLGVTFSSDPLYSVTCPSGVGDVPSVLVWPCQDLSFEDQEKLYQFLEKYESNEYTARSTAIKKIAGWLADNENTAAIIMEPKDFYSRKRKRKLDEDDSLPQVYPMSSPRGRALIISNSSSNTRVGSEVDFRNVKDMLSKLDFVVVGEHKDYTAEEMKEAIIQETRLQDHESYKMFFLVLMSHGRKDKIGGCDGPDDEVSMDDLLNLISPKNFPAMTGKPKVVIIQSCSGVNKDSLVDLPDDHDEFEESSEGSVDEDPSFSEEQWISFSNTMNTWDNESIMLSSEASNTEPVKSNRNEILAGDDLLMIKASQPGYVAFRDKKVGSWLIRASVVAFYQYAHQLDLHTLFKMIQQVVARYSANYNYEKKKVEGGYGQIPEIRCRLTHMRKVFLVPEEAVL</sequence>
<evidence type="ECO:0000259" key="7">
    <source>
        <dbReference type="PROSITE" id="PS50208"/>
    </source>
</evidence>
<dbReference type="InterPro" id="IPR001611">
    <property type="entry name" value="Leu-rich_rpt"/>
</dbReference>
<dbReference type="Proteomes" id="UP000593567">
    <property type="component" value="Unassembled WGS sequence"/>
</dbReference>
<evidence type="ECO:0000313" key="9">
    <source>
        <dbReference type="Proteomes" id="UP000593567"/>
    </source>
</evidence>
<evidence type="ECO:0000256" key="5">
    <source>
        <dbReference type="SAM" id="MobiDB-lite"/>
    </source>
</evidence>
<keyword evidence="3" id="KW-0677">Repeat</keyword>
<feature type="domain" description="Caspase family p10" evidence="6">
    <location>
        <begin position="1247"/>
        <end position="1334"/>
    </location>
</feature>
<comment type="caution">
    <text evidence="8">The sequence shown here is derived from an EMBL/GenBank/DDBJ whole genome shotgun (WGS) entry which is preliminary data.</text>
</comment>
<dbReference type="PROSITE" id="PS51450">
    <property type="entry name" value="LRR"/>
    <property type="match status" value="1"/>
</dbReference>
<keyword evidence="2" id="KW-0433">Leucine-rich repeat</keyword>
<name>A0A7J7KIS0_BUGNE</name>
<dbReference type="PROSITE" id="PS50208">
    <property type="entry name" value="CASPASE_P20"/>
    <property type="match status" value="1"/>
</dbReference>
<evidence type="ECO:0000256" key="4">
    <source>
        <dbReference type="RuleBase" id="RU003971"/>
    </source>
</evidence>
<feature type="region of interest" description="Disordered" evidence="5">
    <location>
        <begin position="1181"/>
        <end position="1203"/>
    </location>
</feature>